<keyword evidence="2" id="KW-1185">Reference proteome</keyword>
<evidence type="ECO:0000313" key="1">
    <source>
        <dbReference type="EMBL" id="GAA0721715.1"/>
    </source>
</evidence>
<comment type="caution">
    <text evidence="1">The sequence shown here is derived from an EMBL/GenBank/DDBJ whole genome shotgun (WGS) entry which is preliminary data.</text>
</comment>
<dbReference type="PANTHER" id="PTHR38785">
    <property type="entry name" value="HOMOLOG OF VIRK"/>
    <property type="match status" value="1"/>
</dbReference>
<sequence>MHGLLSHYRFALKCLPSQLFEAVYVQGNAPLGTLTMKDGSLLTLCLRPPIDKGCEGELCIQLNDADDQPLYRIVFTVIDGGQALVIGCLQGPGGEQSKERVRALTRHMHGMRPKQLMLSLVYAFAGQFRIRRILAVSNAVHPLRHRRRRFDADYDSFWLEQKGHVRKDGLFALPVAPARKTEADVPSHHRSAFRKREALRVESERLLTDALGTMPPRSFIAPVEERALRRSFYNVHPEASWTS</sequence>
<evidence type="ECO:0008006" key="3">
    <source>
        <dbReference type="Google" id="ProtNLM"/>
    </source>
</evidence>
<dbReference type="EMBL" id="BAAAEU010000024">
    <property type="protein sequence ID" value="GAA0721715.1"/>
    <property type="molecule type" value="Genomic_DNA"/>
</dbReference>
<dbReference type="PANTHER" id="PTHR38785:SF1">
    <property type="entry name" value="HOMOLOG OF VIRK"/>
    <property type="match status" value="1"/>
</dbReference>
<name>A0ABN1IV84_9GAMM</name>
<accession>A0ABN1IV84</accession>
<dbReference type="Pfam" id="PF04393">
    <property type="entry name" value="DUF535"/>
    <property type="match status" value="1"/>
</dbReference>
<dbReference type="InterPro" id="IPR007488">
    <property type="entry name" value="DUF535"/>
</dbReference>
<dbReference type="Proteomes" id="UP001501523">
    <property type="component" value="Unassembled WGS sequence"/>
</dbReference>
<reference evidence="1 2" key="1">
    <citation type="journal article" date="2019" name="Int. J. Syst. Evol. Microbiol.">
        <title>The Global Catalogue of Microorganisms (GCM) 10K type strain sequencing project: providing services to taxonomists for standard genome sequencing and annotation.</title>
        <authorList>
            <consortium name="The Broad Institute Genomics Platform"/>
            <consortium name="The Broad Institute Genome Sequencing Center for Infectious Disease"/>
            <person name="Wu L."/>
            <person name="Ma J."/>
        </authorList>
    </citation>
    <scope>NUCLEOTIDE SEQUENCE [LARGE SCALE GENOMIC DNA]</scope>
    <source>
        <strain evidence="1 2">JCM 15421</strain>
    </source>
</reference>
<organism evidence="1 2">
    <name type="scientific">Dokdonella soli</name>
    <dbReference type="NCBI Taxonomy" id="529810"/>
    <lineage>
        <taxon>Bacteria</taxon>
        <taxon>Pseudomonadati</taxon>
        <taxon>Pseudomonadota</taxon>
        <taxon>Gammaproteobacteria</taxon>
        <taxon>Lysobacterales</taxon>
        <taxon>Rhodanobacteraceae</taxon>
        <taxon>Dokdonella</taxon>
    </lineage>
</organism>
<proteinExistence type="predicted"/>
<evidence type="ECO:0000313" key="2">
    <source>
        <dbReference type="Proteomes" id="UP001501523"/>
    </source>
</evidence>
<gene>
    <name evidence="1" type="ORF">GCM10009105_32290</name>
</gene>
<protein>
    <recommendedName>
        <fullName evidence="3">DUF535 domain-containing protein</fullName>
    </recommendedName>
</protein>